<dbReference type="Proteomes" id="UP000541810">
    <property type="component" value="Unassembled WGS sequence"/>
</dbReference>
<keyword evidence="11" id="KW-1185">Reference proteome</keyword>
<protein>
    <submittedName>
        <fullName evidence="10">Cytochrome c oxidase cbb3-type subunit 3</fullName>
    </submittedName>
</protein>
<feature type="region of interest" description="Disordered" evidence="7">
    <location>
        <begin position="1"/>
        <end position="25"/>
    </location>
</feature>
<accession>A0A7X0H902</accession>
<dbReference type="SUPFAM" id="SSF46626">
    <property type="entry name" value="Cytochrome c"/>
    <property type="match status" value="1"/>
</dbReference>
<dbReference type="InterPro" id="IPR038414">
    <property type="entry name" value="CcoP_N_sf"/>
</dbReference>
<feature type="domain" description="Cytochrome c" evidence="9">
    <location>
        <begin position="106"/>
        <end position="185"/>
    </location>
</feature>
<reference evidence="10 11" key="1">
    <citation type="submission" date="2020-08" db="EMBL/GenBank/DDBJ databases">
        <title>Genomic Encyclopedia of Type Strains, Phase IV (KMG-IV): sequencing the most valuable type-strain genomes for metagenomic binning, comparative biology and taxonomic classification.</title>
        <authorList>
            <person name="Goeker M."/>
        </authorList>
    </citation>
    <scope>NUCLEOTIDE SEQUENCE [LARGE SCALE GENOMIC DNA]</scope>
    <source>
        <strain evidence="10 11">DSM 103725</strain>
    </source>
</reference>
<keyword evidence="4" id="KW-0249">Electron transport</keyword>
<dbReference type="GO" id="GO:0005506">
    <property type="term" value="F:iron ion binding"/>
    <property type="evidence" value="ECO:0007669"/>
    <property type="project" value="InterPro"/>
</dbReference>
<dbReference type="Gene3D" id="6.10.280.130">
    <property type="match status" value="1"/>
</dbReference>
<dbReference type="EMBL" id="JACHGY010000001">
    <property type="protein sequence ID" value="MBB6431509.1"/>
    <property type="molecule type" value="Genomic_DNA"/>
</dbReference>
<evidence type="ECO:0000256" key="5">
    <source>
        <dbReference type="ARBA" id="ARBA00023004"/>
    </source>
</evidence>
<evidence type="ECO:0000256" key="4">
    <source>
        <dbReference type="ARBA" id="ARBA00022982"/>
    </source>
</evidence>
<dbReference type="InterPro" id="IPR009056">
    <property type="entry name" value="Cyt_c-like_dom"/>
</dbReference>
<keyword evidence="5 6" id="KW-0408">Iron</keyword>
<name>A0A7X0H902_9BACT</name>
<dbReference type="InterPro" id="IPR036909">
    <property type="entry name" value="Cyt_c-like_dom_sf"/>
</dbReference>
<sequence length="207" mass="22256">MPETKPESEAGHIPDDPLTGHNYDGIQEYDNPTPGWWTWLFVASIFFAPLYLIVAAGVPTLFGYEESYEAAQTAALMEQFATLGELSPDEATLARFAHNPTPDDAKWLGAGQSIYVANCAACHGGNGAGVSGPNLTDDHYLNIKDALGIINVINKGANNGAMPAWENKLQPNEIVLVSAYVASLRGQNLPSPRVPEGEVIPPFFSEQ</sequence>
<dbReference type="PROSITE" id="PS51007">
    <property type="entry name" value="CYTC"/>
    <property type="match status" value="1"/>
</dbReference>
<evidence type="ECO:0000256" key="3">
    <source>
        <dbReference type="ARBA" id="ARBA00022723"/>
    </source>
</evidence>
<evidence type="ECO:0000313" key="11">
    <source>
        <dbReference type="Proteomes" id="UP000541810"/>
    </source>
</evidence>
<dbReference type="GO" id="GO:0009055">
    <property type="term" value="F:electron transfer activity"/>
    <property type="evidence" value="ECO:0007669"/>
    <property type="project" value="InterPro"/>
</dbReference>
<evidence type="ECO:0000256" key="7">
    <source>
        <dbReference type="SAM" id="MobiDB-lite"/>
    </source>
</evidence>
<keyword evidence="1" id="KW-0813">Transport</keyword>
<gene>
    <name evidence="10" type="ORF">HNQ40_003315</name>
</gene>
<dbReference type="PANTHER" id="PTHR33751:SF1">
    <property type="entry name" value="CBB3-TYPE CYTOCHROME C OXIDASE SUBUNIT FIXP"/>
    <property type="match status" value="1"/>
</dbReference>
<dbReference type="Pfam" id="PF13442">
    <property type="entry name" value="Cytochrome_CBB3"/>
    <property type="match status" value="1"/>
</dbReference>
<dbReference type="Gene3D" id="1.10.760.10">
    <property type="entry name" value="Cytochrome c-like domain"/>
    <property type="match status" value="1"/>
</dbReference>
<evidence type="ECO:0000256" key="8">
    <source>
        <dbReference type="SAM" id="Phobius"/>
    </source>
</evidence>
<keyword evidence="8" id="KW-0812">Transmembrane</keyword>
<evidence type="ECO:0000256" key="2">
    <source>
        <dbReference type="ARBA" id="ARBA00022617"/>
    </source>
</evidence>
<dbReference type="InterPro" id="IPR008168">
    <property type="entry name" value="Cyt_C_IC"/>
</dbReference>
<dbReference type="Pfam" id="PF14715">
    <property type="entry name" value="FixP_N"/>
    <property type="match status" value="1"/>
</dbReference>
<evidence type="ECO:0000256" key="1">
    <source>
        <dbReference type="ARBA" id="ARBA00022448"/>
    </source>
</evidence>
<dbReference type="PANTHER" id="PTHR33751">
    <property type="entry name" value="CBB3-TYPE CYTOCHROME C OXIDASE SUBUNIT FIXP"/>
    <property type="match status" value="1"/>
</dbReference>
<dbReference type="PRINTS" id="PR00605">
    <property type="entry name" value="CYTCHROMECIC"/>
</dbReference>
<dbReference type="InterPro" id="IPR032858">
    <property type="entry name" value="CcoP_N"/>
</dbReference>
<keyword evidence="2 6" id="KW-0349">Heme</keyword>
<keyword evidence="3 6" id="KW-0479">Metal-binding</keyword>
<keyword evidence="8" id="KW-0472">Membrane</keyword>
<organism evidence="10 11">
    <name type="scientific">Algisphaera agarilytica</name>
    <dbReference type="NCBI Taxonomy" id="1385975"/>
    <lineage>
        <taxon>Bacteria</taxon>
        <taxon>Pseudomonadati</taxon>
        <taxon>Planctomycetota</taxon>
        <taxon>Phycisphaerae</taxon>
        <taxon>Phycisphaerales</taxon>
        <taxon>Phycisphaeraceae</taxon>
        <taxon>Algisphaera</taxon>
    </lineage>
</organism>
<dbReference type="AlphaFoldDB" id="A0A7X0H902"/>
<dbReference type="GO" id="GO:0020037">
    <property type="term" value="F:heme binding"/>
    <property type="evidence" value="ECO:0007669"/>
    <property type="project" value="InterPro"/>
</dbReference>
<feature type="compositionally biased region" description="Basic and acidic residues" evidence="7">
    <location>
        <begin position="1"/>
        <end position="15"/>
    </location>
</feature>
<dbReference type="RefSeq" id="WP_184678973.1">
    <property type="nucleotide sequence ID" value="NZ_JACHGY010000001.1"/>
</dbReference>
<evidence type="ECO:0000313" key="10">
    <source>
        <dbReference type="EMBL" id="MBB6431509.1"/>
    </source>
</evidence>
<feature type="transmembrane region" description="Helical" evidence="8">
    <location>
        <begin position="36"/>
        <end position="58"/>
    </location>
</feature>
<evidence type="ECO:0000259" key="9">
    <source>
        <dbReference type="PROSITE" id="PS51007"/>
    </source>
</evidence>
<evidence type="ECO:0000256" key="6">
    <source>
        <dbReference type="PROSITE-ProRule" id="PRU00433"/>
    </source>
</evidence>
<proteinExistence type="predicted"/>
<keyword evidence="8" id="KW-1133">Transmembrane helix</keyword>
<dbReference type="InterPro" id="IPR050597">
    <property type="entry name" value="Cytochrome_c_Oxidase_Subunit"/>
</dbReference>
<comment type="caution">
    <text evidence="10">The sequence shown here is derived from an EMBL/GenBank/DDBJ whole genome shotgun (WGS) entry which is preliminary data.</text>
</comment>